<keyword evidence="5 6" id="KW-0456">Lyase</keyword>
<protein>
    <recommendedName>
        <fullName evidence="6">Terpene synthase</fullName>
        <ecNumber evidence="6">4.2.3.-</ecNumber>
    </recommendedName>
</protein>
<name>A0A8H7LGA6_9AGAM</name>
<dbReference type="EMBL" id="JACYCC010000183">
    <property type="protein sequence ID" value="KAF8672797.1"/>
    <property type="molecule type" value="Genomic_DNA"/>
</dbReference>
<organism evidence="7 8">
    <name type="scientific">Rhizoctonia solani</name>
    <dbReference type="NCBI Taxonomy" id="456999"/>
    <lineage>
        <taxon>Eukaryota</taxon>
        <taxon>Fungi</taxon>
        <taxon>Dikarya</taxon>
        <taxon>Basidiomycota</taxon>
        <taxon>Agaricomycotina</taxon>
        <taxon>Agaricomycetes</taxon>
        <taxon>Cantharellales</taxon>
        <taxon>Ceratobasidiaceae</taxon>
        <taxon>Rhizoctonia</taxon>
    </lineage>
</organism>
<evidence type="ECO:0000256" key="4">
    <source>
        <dbReference type="ARBA" id="ARBA00022842"/>
    </source>
</evidence>
<evidence type="ECO:0000313" key="7">
    <source>
        <dbReference type="EMBL" id="KAF8672797.1"/>
    </source>
</evidence>
<dbReference type="SUPFAM" id="SSF48576">
    <property type="entry name" value="Terpenoid synthases"/>
    <property type="match status" value="1"/>
</dbReference>
<keyword evidence="4 6" id="KW-0460">Magnesium</keyword>
<dbReference type="InterPro" id="IPR008949">
    <property type="entry name" value="Isoprenoid_synthase_dom_sf"/>
</dbReference>
<proteinExistence type="inferred from homology"/>
<dbReference type="Proteomes" id="UP000650582">
    <property type="component" value="Unassembled WGS sequence"/>
</dbReference>
<comment type="similarity">
    <text evidence="2 6">Belongs to the terpene synthase family.</text>
</comment>
<accession>A0A8H7LGA6</accession>
<dbReference type="GO" id="GO:0008299">
    <property type="term" value="P:isoprenoid biosynthetic process"/>
    <property type="evidence" value="ECO:0007669"/>
    <property type="project" value="UniProtKB-ARBA"/>
</dbReference>
<evidence type="ECO:0000256" key="6">
    <source>
        <dbReference type="RuleBase" id="RU366034"/>
    </source>
</evidence>
<dbReference type="GO" id="GO:0046872">
    <property type="term" value="F:metal ion binding"/>
    <property type="evidence" value="ECO:0007669"/>
    <property type="project" value="UniProtKB-KW"/>
</dbReference>
<dbReference type="AlphaFoldDB" id="A0A8H7LGA6"/>
<comment type="caution">
    <text evidence="7">The sequence shown here is derived from an EMBL/GenBank/DDBJ whole genome shotgun (WGS) entry which is preliminary data.</text>
</comment>
<evidence type="ECO:0000256" key="2">
    <source>
        <dbReference type="ARBA" id="ARBA00006333"/>
    </source>
</evidence>
<dbReference type="InterPro" id="IPR034686">
    <property type="entry name" value="Terpene_cyclase-like_2"/>
</dbReference>
<gene>
    <name evidence="7" type="ORF">RHS04_07761</name>
</gene>
<reference evidence="7" key="1">
    <citation type="submission" date="2020-09" db="EMBL/GenBank/DDBJ databases">
        <title>Comparative genome analyses of four rice-infecting Rhizoctonia solani isolates reveal extensive enrichment of homogalacturonan modification genes.</title>
        <authorList>
            <person name="Lee D.-Y."/>
            <person name="Jeon J."/>
            <person name="Kim K.-T."/>
            <person name="Cheong K."/>
            <person name="Song H."/>
            <person name="Choi G."/>
            <person name="Ko J."/>
            <person name="Opiyo S.O."/>
            <person name="Zuo S."/>
            <person name="Madhav S."/>
            <person name="Lee Y.-H."/>
            <person name="Wang G.-L."/>
        </authorList>
    </citation>
    <scope>NUCLEOTIDE SEQUENCE</scope>
    <source>
        <strain evidence="7">AG1-IA YN-7</strain>
    </source>
</reference>
<dbReference type="PANTHER" id="PTHR35201">
    <property type="entry name" value="TERPENE SYNTHASE"/>
    <property type="match status" value="1"/>
</dbReference>
<dbReference type="Gene3D" id="1.10.600.10">
    <property type="entry name" value="Farnesyl Diphosphate Synthase"/>
    <property type="match status" value="1"/>
</dbReference>
<evidence type="ECO:0000256" key="1">
    <source>
        <dbReference type="ARBA" id="ARBA00001946"/>
    </source>
</evidence>
<dbReference type="EC" id="4.2.3.-" evidence="6"/>
<keyword evidence="3 6" id="KW-0479">Metal-binding</keyword>
<evidence type="ECO:0000313" key="8">
    <source>
        <dbReference type="Proteomes" id="UP000650582"/>
    </source>
</evidence>
<evidence type="ECO:0000256" key="3">
    <source>
        <dbReference type="ARBA" id="ARBA00022723"/>
    </source>
</evidence>
<dbReference type="PANTHER" id="PTHR35201:SF4">
    <property type="entry name" value="BETA-PINACENE SYNTHASE-RELATED"/>
    <property type="match status" value="1"/>
</dbReference>
<dbReference type="GO" id="GO:0010333">
    <property type="term" value="F:terpene synthase activity"/>
    <property type="evidence" value="ECO:0007669"/>
    <property type="project" value="InterPro"/>
</dbReference>
<comment type="cofactor">
    <cofactor evidence="1 6">
        <name>Mg(2+)</name>
        <dbReference type="ChEBI" id="CHEBI:18420"/>
    </cofactor>
</comment>
<evidence type="ECO:0000256" key="5">
    <source>
        <dbReference type="ARBA" id="ARBA00023239"/>
    </source>
</evidence>
<dbReference type="Pfam" id="PF19086">
    <property type="entry name" value="Terpene_syn_C_2"/>
    <property type="match status" value="1"/>
</dbReference>
<sequence>MSSISTLHQTERSLLPPSIIIPDTVGHTRDIFALKLNPHHEEAEAGSLAWFDNYDLHAGPHREEFLSARYCLLASYCYPDADLGHLRPVMDFIIWLVAYDDMADDGEFCDSIEALKHAFGMTLKFLRNPDAPHPNLKYLAALKSFYNRMRENGNPAALRRFVEGAEGYMQAALQDTMNRAAGKVLTIDEYIHLRAESSGVKWAYAALEYAHEIELPNKVHEDPIVSELALAGNQILTWSNDIYSFSVSIIIGFSLYRGTNIERAQLEQAKGYTHNILFVIMWNKEVDLQAAVDFVERMIQKRVKEYIDAKALLPSFGPEIDHQVAKYIQGIEHCIQANISWSLMSPRYFGADFEKVKETRIVNLMAPIISTNKRSTGVKEVEPMEPIAPTIAVAAGE</sequence>